<keyword evidence="1" id="KW-0812">Transmembrane</keyword>
<accession>A0AAP2DDU8</accession>
<sequence length="74" mass="8303">MKNKLLTALLSLFTVLAAQAQSSDVEMADTMRSEGKIYVVVGIILIVLVGLIVYLLLIDRKVTRLEKQLSDRQR</sequence>
<gene>
    <name evidence="3" type="ORF">KK078_26850</name>
</gene>
<dbReference type="Proteomes" id="UP001319180">
    <property type="component" value="Unassembled WGS sequence"/>
</dbReference>
<organism evidence="3 4">
    <name type="scientific">Dawidia soli</name>
    <dbReference type="NCBI Taxonomy" id="2782352"/>
    <lineage>
        <taxon>Bacteria</taxon>
        <taxon>Pseudomonadati</taxon>
        <taxon>Bacteroidota</taxon>
        <taxon>Cytophagia</taxon>
        <taxon>Cytophagales</taxon>
        <taxon>Chryseotaleaceae</taxon>
        <taxon>Dawidia</taxon>
    </lineage>
</organism>
<dbReference type="EMBL" id="JAHESC010000058">
    <property type="protein sequence ID" value="MBT1690213.1"/>
    <property type="molecule type" value="Genomic_DNA"/>
</dbReference>
<keyword evidence="2" id="KW-0732">Signal</keyword>
<proteinExistence type="predicted"/>
<dbReference type="RefSeq" id="WP_254093432.1">
    <property type="nucleotide sequence ID" value="NZ_JAHESC010000058.1"/>
</dbReference>
<evidence type="ECO:0000313" key="3">
    <source>
        <dbReference type="EMBL" id="MBT1690213.1"/>
    </source>
</evidence>
<evidence type="ECO:0000256" key="1">
    <source>
        <dbReference type="SAM" id="Phobius"/>
    </source>
</evidence>
<feature type="chain" id="PRO_5043004851" evidence="2">
    <location>
        <begin position="21"/>
        <end position="74"/>
    </location>
</feature>
<reference evidence="3 4" key="1">
    <citation type="submission" date="2021-05" db="EMBL/GenBank/DDBJ databases">
        <title>A Polyphasic approach of four new species of the genus Ohtaekwangia: Ohtaekwangia histidinii sp. nov., Ohtaekwangia cretensis sp. nov., Ohtaekwangia indiensis sp. nov., Ohtaekwangia reichenbachii sp. nov. from diverse environment.</title>
        <authorList>
            <person name="Octaviana S."/>
        </authorList>
    </citation>
    <scope>NUCLEOTIDE SEQUENCE [LARGE SCALE GENOMIC DNA]</scope>
    <source>
        <strain evidence="3 4">PWU37</strain>
    </source>
</reference>
<comment type="caution">
    <text evidence="3">The sequence shown here is derived from an EMBL/GenBank/DDBJ whole genome shotgun (WGS) entry which is preliminary data.</text>
</comment>
<protein>
    <submittedName>
        <fullName evidence="3">CcmD family protein</fullName>
    </submittedName>
</protein>
<name>A0AAP2DDU8_9BACT</name>
<dbReference type="Pfam" id="PF20077">
    <property type="entry name" value="CcmD_alt"/>
    <property type="match status" value="1"/>
</dbReference>
<keyword evidence="4" id="KW-1185">Reference proteome</keyword>
<evidence type="ECO:0000313" key="4">
    <source>
        <dbReference type="Proteomes" id="UP001319180"/>
    </source>
</evidence>
<feature type="signal peptide" evidence="2">
    <location>
        <begin position="1"/>
        <end position="20"/>
    </location>
</feature>
<feature type="transmembrane region" description="Helical" evidence="1">
    <location>
        <begin position="36"/>
        <end position="57"/>
    </location>
</feature>
<keyword evidence="1" id="KW-1133">Transmembrane helix</keyword>
<evidence type="ECO:0000256" key="2">
    <source>
        <dbReference type="SAM" id="SignalP"/>
    </source>
</evidence>
<keyword evidence="1" id="KW-0472">Membrane</keyword>
<dbReference type="AlphaFoldDB" id="A0AAP2DDU8"/>